<name>A0A939D8I5_CLOAM</name>
<dbReference type="InterPro" id="IPR003593">
    <property type="entry name" value="AAA+_ATPase"/>
</dbReference>
<comment type="caution">
    <text evidence="10">The sequence shown here is derived from an EMBL/GenBank/DDBJ whole genome shotgun (WGS) entry which is preliminary data.</text>
</comment>
<dbReference type="CDD" id="cd03215">
    <property type="entry name" value="ABC_Carb_Monos_II"/>
    <property type="match status" value="1"/>
</dbReference>
<keyword evidence="8" id="KW-0472">Membrane</keyword>
<dbReference type="AlphaFoldDB" id="A0A939D8I5"/>
<dbReference type="RefSeq" id="WP_206582192.1">
    <property type="nucleotide sequence ID" value="NZ_JAFJZZ010000002.1"/>
</dbReference>
<dbReference type="PANTHER" id="PTHR43790:SF4">
    <property type="entry name" value="GUANOSINE IMPORT ATP-BINDING PROTEIN NUPO"/>
    <property type="match status" value="1"/>
</dbReference>
<keyword evidence="4" id="KW-0677">Repeat</keyword>
<evidence type="ECO:0000256" key="8">
    <source>
        <dbReference type="ARBA" id="ARBA00023136"/>
    </source>
</evidence>
<evidence type="ECO:0000256" key="3">
    <source>
        <dbReference type="ARBA" id="ARBA00022475"/>
    </source>
</evidence>
<accession>A0A939D8I5</accession>
<evidence type="ECO:0000256" key="1">
    <source>
        <dbReference type="ARBA" id="ARBA00004202"/>
    </source>
</evidence>
<evidence type="ECO:0000313" key="11">
    <source>
        <dbReference type="Proteomes" id="UP000664545"/>
    </source>
</evidence>
<feature type="domain" description="ABC transporter" evidence="9">
    <location>
        <begin position="258"/>
        <end position="504"/>
    </location>
</feature>
<dbReference type="SUPFAM" id="SSF52540">
    <property type="entry name" value="P-loop containing nucleoside triphosphate hydrolases"/>
    <property type="match status" value="2"/>
</dbReference>
<dbReference type="PROSITE" id="PS50893">
    <property type="entry name" value="ABC_TRANSPORTER_2"/>
    <property type="match status" value="2"/>
</dbReference>
<evidence type="ECO:0000256" key="5">
    <source>
        <dbReference type="ARBA" id="ARBA00022741"/>
    </source>
</evidence>
<evidence type="ECO:0000259" key="9">
    <source>
        <dbReference type="PROSITE" id="PS50893"/>
    </source>
</evidence>
<dbReference type="EMBL" id="JAFJZZ010000002">
    <property type="protein sequence ID" value="MBN7773374.1"/>
    <property type="molecule type" value="Genomic_DNA"/>
</dbReference>
<evidence type="ECO:0000256" key="6">
    <source>
        <dbReference type="ARBA" id="ARBA00022840"/>
    </source>
</evidence>
<dbReference type="FunFam" id="3.40.50.300:FF:000127">
    <property type="entry name" value="Ribose import ATP-binding protein RbsA"/>
    <property type="match status" value="1"/>
</dbReference>
<keyword evidence="11" id="KW-1185">Reference proteome</keyword>
<dbReference type="Gene3D" id="3.40.50.300">
    <property type="entry name" value="P-loop containing nucleotide triphosphate hydrolases"/>
    <property type="match status" value="2"/>
</dbReference>
<reference evidence="10" key="1">
    <citation type="submission" date="2021-02" db="EMBL/GenBank/DDBJ databases">
        <title>Abyssanaerobacter marinus gen.nov., sp., nov, anaerobic bacterium isolated from the Onnuri vent field of Indian Ocean and suggestion of Mogibacteriaceae fam. nov., and proposal of reclassification of ambiguous this family's genus member.</title>
        <authorList>
            <person name="Kim Y.J."/>
            <person name="Yang J.-A."/>
        </authorList>
    </citation>
    <scope>NUCLEOTIDE SEQUENCE</scope>
    <source>
        <strain evidence="10">DSM 2634</strain>
    </source>
</reference>
<organism evidence="10 11">
    <name type="scientific">Clostridium aminobutyricum</name>
    <dbReference type="NCBI Taxonomy" id="33953"/>
    <lineage>
        <taxon>Bacteria</taxon>
        <taxon>Bacillati</taxon>
        <taxon>Bacillota</taxon>
        <taxon>Clostridia</taxon>
        <taxon>Eubacteriales</taxon>
        <taxon>Clostridiaceae</taxon>
        <taxon>Clostridium</taxon>
    </lineage>
</organism>
<proteinExistence type="predicted"/>
<keyword evidence="5" id="KW-0547">Nucleotide-binding</keyword>
<dbReference type="InterPro" id="IPR027417">
    <property type="entry name" value="P-loop_NTPase"/>
</dbReference>
<gene>
    <name evidence="10" type="ORF">JYB65_08370</name>
</gene>
<keyword evidence="2" id="KW-0813">Transport</keyword>
<dbReference type="InterPro" id="IPR003439">
    <property type="entry name" value="ABC_transporter-like_ATP-bd"/>
</dbReference>
<dbReference type="InterPro" id="IPR050107">
    <property type="entry name" value="ABC_carbohydrate_import_ATPase"/>
</dbReference>
<evidence type="ECO:0000313" key="10">
    <source>
        <dbReference type="EMBL" id="MBN7773374.1"/>
    </source>
</evidence>
<evidence type="ECO:0000256" key="4">
    <source>
        <dbReference type="ARBA" id="ARBA00022737"/>
    </source>
</evidence>
<feature type="domain" description="ABC transporter" evidence="9">
    <location>
        <begin position="5"/>
        <end position="241"/>
    </location>
</feature>
<dbReference type="Pfam" id="PF00005">
    <property type="entry name" value="ABC_tran"/>
    <property type="match status" value="2"/>
</dbReference>
<dbReference type="CDD" id="cd03216">
    <property type="entry name" value="ABC_Carb_Monos_I"/>
    <property type="match status" value="1"/>
</dbReference>
<evidence type="ECO:0000256" key="7">
    <source>
        <dbReference type="ARBA" id="ARBA00022967"/>
    </source>
</evidence>
<keyword evidence="7" id="KW-1278">Translocase</keyword>
<comment type="subcellular location">
    <subcellularLocation>
        <location evidence="1">Cell membrane</location>
        <topology evidence="1">Peripheral membrane protein</topology>
    </subcellularLocation>
</comment>
<dbReference type="InterPro" id="IPR017871">
    <property type="entry name" value="ABC_transporter-like_CS"/>
</dbReference>
<dbReference type="PANTHER" id="PTHR43790">
    <property type="entry name" value="CARBOHYDRATE TRANSPORT ATP-BINDING PROTEIN MG119-RELATED"/>
    <property type="match status" value="1"/>
</dbReference>
<dbReference type="GO" id="GO:0005886">
    <property type="term" value="C:plasma membrane"/>
    <property type="evidence" value="ECO:0007669"/>
    <property type="project" value="UniProtKB-SubCell"/>
</dbReference>
<dbReference type="GO" id="GO:0016887">
    <property type="term" value="F:ATP hydrolysis activity"/>
    <property type="evidence" value="ECO:0007669"/>
    <property type="project" value="InterPro"/>
</dbReference>
<protein>
    <submittedName>
        <fullName evidence="10">ABC transporter ATP-binding protein</fullName>
    </submittedName>
</protein>
<sequence length="518" mass="57751">MDELLEMREISKIYGNGVYANQRVNFSIGKGEIHALVGENGAGKSTLMKILFGLEKPDHGELILDGEPQRFQSPQEAMAKGIGMVHQHFMLVESFSVTENITLGYEPLKRGFIDKKEAQKRVSELAEQFNLKMNPDTLVKDLPVGIKQKVEILKALYRGAKILILDEPTAVLTPQETTELFAQLKLLKDQDFTVIFITHKLREVKEISDRISVMRAGKMITTVPTAEVTESDISALMMGSKYSSDIEKKPAQPKETVLSVEHARFIDADKKAVVDDISFSVRAGEIVGIAGVEGNGQNELTGLITGLLRLSGGNITMFGADTKGKTIRKLRDMGMAYIPSDRMTLGVTKQMSVEDNLITTKLKQPELYNKAKLMNGKAIRKLSQELVQEYLIKCKSPLTEVEMLSGGNMQKVVVAREFTQENVKLIIAEQPTRGIDVGAAKFIHERLIRLRDENCAVLLISADLEELYKLSDSMLVIYDGKLSAYLEEPSTISEHQLGKFMLGVETQTEEEIRRAYHA</sequence>
<dbReference type="GO" id="GO:0005524">
    <property type="term" value="F:ATP binding"/>
    <property type="evidence" value="ECO:0007669"/>
    <property type="project" value="UniProtKB-KW"/>
</dbReference>
<dbReference type="Proteomes" id="UP000664545">
    <property type="component" value="Unassembled WGS sequence"/>
</dbReference>
<keyword evidence="3" id="KW-1003">Cell membrane</keyword>
<dbReference type="PROSITE" id="PS00211">
    <property type="entry name" value="ABC_TRANSPORTER_1"/>
    <property type="match status" value="1"/>
</dbReference>
<keyword evidence="6 10" id="KW-0067">ATP-binding</keyword>
<dbReference type="SMART" id="SM00382">
    <property type="entry name" value="AAA"/>
    <property type="match status" value="1"/>
</dbReference>
<evidence type="ECO:0000256" key="2">
    <source>
        <dbReference type="ARBA" id="ARBA00022448"/>
    </source>
</evidence>